<dbReference type="AlphaFoldDB" id="A0A2T4A219"/>
<gene>
    <name evidence="2" type="ORF">M431DRAFT_234588</name>
</gene>
<dbReference type="Proteomes" id="UP000241690">
    <property type="component" value="Unassembled WGS sequence"/>
</dbReference>
<proteinExistence type="predicted"/>
<evidence type="ECO:0000313" key="3">
    <source>
        <dbReference type="Proteomes" id="UP000241690"/>
    </source>
</evidence>
<dbReference type="EMBL" id="KZ679686">
    <property type="protein sequence ID" value="PTB51104.1"/>
    <property type="molecule type" value="Genomic_DNA"/>
</dbReference>
<evidence type="ECO:0000313" key="2">
    <source>
        <dbReference type="EMBL" id="PTB51104.1"/>
    </source>
</evidence>
<sequence>MTRCGCFLSFILGASLPLNEKRAPPARMPSAFVCPLACLSLLPRHEYRTGSSIQCRGHGARGAGDHPLTGLGTESTCTEYMSSIGPLHSIARPIAVPVQVSTGAAADIRGRICMQQALFAYWRGCTE</sequence>
<feature type="chain" id="PRO_5015680735" description="Secreted protein" evidence="1">
    <location>
        <begin position="18"/>
        <end position="127"/>
    </location>
</feature>
<accession>A0A2T4A219</accession>
<name>A0A2T4A219_TRIHA</name>
<reference evidence="2 3" key="1">
    <citation type="submission" date="2016-07" db="EMBL/GenBank/DDBJ databases">
        <title>Multiple horizontal gene transfer events from other fungi enriched the ability of initially mycotrophic Trichoderma (Ascomycota) to feed on dead plant biomass.</title>
        <authorList>
            <consortium name="DOE Joint Genome Institute"/>
            <person name="Aerts A."/>
            <person name="Atanasova L."/>
            <person name="Chenthamara K."/>
            <person name="Zhang J."/>
            <person name="Grujic M."/>
            <person name="Henrissat B."/>
            <person name="Kuo A."/>
            <person name="Salamov A."/>
            <person name="Lipzen A."/>
            <person name="Labutti K."/>
            <person name="Barry K."/>
            <person name="Miao Y."/>
            <person name="Rahimi M.J."/>
            <person name="Shen Q."/>
            <person name="Grigoriev I.V."/>
            <person name="Kubicek C.P."/>
            <person name="Druzhinina I.S."/>
        </authorList>
    </citation>
    <scope>NUCLEOTIDE SEQUENCE [LARGE SCALE GENOMIC DNA]</scope>
    <source>
        <strain evidence="2 3">CBS 226.95</strain>
    </source>
</reference>
<keyword evidence="3" id="KW-1185">Reference proteome</keyword>
<evidence type="ECO:0000256" key="1">
    <source>
        <dbReference type="SAM" id="SignalP"/>
    </source>
</evidence>
<protein>
    <recommendedName>
        <fullName evidence="4">Secreted protein</fullName>
    </recommendedName>
</protein>
<keyword evidence="1" id="KW-0732">Signal</keyword>
<organism evidence="2 3">
    <name type="scientific">Trichoderma harzianum CBS 226.95</name>
    <dbReference type="NCBI Taxonomy" id="983964"/>
    <lineage>
        <taxon>Eukaryota</taxon>
        <taxon>Fungi</taxon>
        <taxon>Dikarya</taxon>
        <taxon>Ascomycota</taxon>
        <taxon>Pezizomycotina</taxon>
        <taxon>Sordariomycetes</taxon>
        <taxon>Hypocreomycetidae</taxon>
        <taxon>Hypocreales</taxon>
        <taxon>Hypocreaceae</taxon>
        <taxon>Trichoderma</taxon>
    </lineage>
</organism>
<dbReference type="GeneID" id="36622221"/>
<feature type="signal peptide" evidence="1">
    <location>
        <begin position="1"/>
        <end position="17"/>
    </location>
</feature>
<evidence type="ECO:0008006" key="4">
    <source>
        <dbReference type="Google" id="ProtNLM"/>
    </source>
</evidence>
<dbReference type="RefSeq" id="XP_024770781.1">
    <property type="nucleotide sequence ID" value="XM_024913658.1"/>
</dbReference>